<comment type="caution">
    <text evidence="1">The sequence shown here is derived from an EMBL/GenBank/DDBJ whole genome shotgun (WGS) entry which is preliminary data.</text>
</comment>
<gene>
    <name evidence="1" type="ORF">Salat_2899900</name>
</gene>
<reference evidence="1" key="2">
    <citation type="journal article" date="2024" name="Plant">
        <title>Genomic evolution and insights into agronomic trait innovations of Sesamum species.</title>
        <authorList>
            <person name="Miao H."/>
            <person name="Wang L."/>
            <person name="Qu L."/>
            <person name="Liu H."/>
            <person name="Sun Y."/>
            <person name="Le M."/>
            <person name="Wang Q."/>
            <person name="Wei S."/>
            <person name="Zheng Y."/>
            <person name="Lin W."/>
            <person name="Duan Y."/>
            <person name="Cao H."/>
            <person name="Xiong S."/>
            <person name="Wang X."/>
            <person name="Wei L."/>
            <person name="Li C."/>
            <person name="Ma Q."/>
            <person name="Ju M."/>
            <person name="Zhao R."/>
            <person name="Li G."/>
            <person name="Mu C."/>
            <person name="Tian Q."/>
            <person name="Mei H."/>
            <person name="Zhang T."/>
            <person name="Gao T."/>
            <person name="Zhang H."/>
        </authorList>
    </citation>
    <scope>NUCLEOTIDE SEQUENCE</scope>
    <source>
        <strain evidence="1">3651</strain>
    </source>
</reference>
<evidence type="ECO:0000313" key="1">
    <source>
        <dbReference type="EMBL" id="KAK4412528.1"/>
    </source>
</evidence>
<name>A0AAE1XJF9_9LAMI</name>
<keyword evidence="2" id="KW-1185">Reference proteome</keyword>
<organism evidence="1 2">
    <name type="scientific">Sesamum alatum</name>
    <dbReference type="NCBI Taxonomy" id="300844"/>
    <lineage>
        <taxon>Eukaryota</taxon>
        <taxon>Viridiplantae</taxon>
        <taxon>Streptophyta</taxon>
        <taxon>Embryophyta</taxon>
        <taxon>Tracheophyta</taxon>
        <taxon>Spermatophyta</taxon>
        <taxon>Magnoliopsida</taxon>
        <taxon>eudicotyledons</taxon>
        <taxon>Gunneridae</taxon>
        <taxon>Pentapetalae</taxon>
        <taxon>asterids</taxon>
        <taxon>lamiids</taxon>
        <taxon>Lamiales</taxon>
        <taxon>Pedaliaceae</taxon>
        <taxon>Sesamum</taxon>
    </lineage>
</organism>
<reference evidence="1" key="1">
    <citation type="submission" date="2020-06" db="EMBL/GenBank/DDBJ databases">
        <authorList>
            <person name="Li T."/>
            <person name="Hu X."/>
            <person name="Zhang T."/>
            <person name="Song X."/>
            <person name="Zhang H."/>
            <person name="Dai N."/>
            <person name="Sheng W."/>
            <person name="Hou X."/>
            <person name="Wei L."/>
        </authorList>
    </citation>
    <scope>NUCLEOTIDE SEQUENCE</scope>
    <source>
        <strain evidence="1">3651</strain>
        <tissue evidence="1">Leaf</tissue>
    </source>
</reference>
<dbReference type="Proteomes" id="UP001293254">
    <property type="component" value="Unassembled WGS sequence"/>
</dbReference>
<proteinExistence type="predicted"/>
<accession>A0AAE1XJF9</accession>
<dbReference type="AlphaFoldDB" id="A0AAE1XJF9"/>
<dbReference type="EMBL" id="JACGWO010000013">
    <property type="protein sequence ID" value="KAK4412528.1"/>
    <property type="molecule type" value="Genomic_DNA"/>
</dbReference>
<protein>
    <submittedName>
        <fullName evidence="1">Uncharacterized protein</fullName>
    </submittedName>
</protein>
<evidence type="ECO:0000313" key="2">
    <source>
        <dbReference type="Proteomes" id="UP001293254"/>
    </source>
</evidence>
<sequence length="116" mass="13156">MGSRLGDDHSHRVASCLDWALVMESSLIHFCLSSSVWRGLVDFQDKVIQAIRNLPDSHFDSLEHDHDLRALLPTALRKESERRRSPPPPLRLAMHIMAKGLEKMVVSCCLGWLRAS</sequence>